<dbReference type="AlphaFoldDB" id="A0A2S4PQV9"/>
<evidence type="ECO:0000256" key="9">
    <source>
        <dbReference type="ARBA" id="ARBA00022840"/>
    </source>
</evidence>
<protein>
    <recommendedName>
        <fullName evidence="2">non-specific serine/threonine protein kinase</fullName>
        <ecNumber evidence="2">2.7.11.1</ecNumber>
    </recommendedName>
</protein>
<keyword evidence="7" id="KW-0547">Nucleotide-binding</keyword>
<proteinExistence type="predicted"/>
<organism evidence="13 14">
    <name type="scientific">Erysiphe pulchra</name>
    <dbReference type="NCBI Taxonomy" id="225359"/>
    <lineage>
        <taxon>Eukaryota</taxon>
        <taxon>Fungi</taxon>
        <taxon>Dikarya</taxon>
        <taxon>Ascomycota</taxon>
        <taxon>Pezizomycotina</taxon>
        <taxon>Leotiomycetes</taxon>
        <taxon>Erysiphales</taxon>
        <taxon>Erysiphaceae</taxon>
        <taxon>Erysiphe</taxon>
    </lineage>
</organism>
<dbReference type="GO" id="GO:0005524">
    <property type="term" value="F:ATP binding"/>
    <property type="evidence" value="ECO:0007669"/>
    <property type="project" value="UniProtKB-KW"/>
</dbReference>
<accession>A0A2S4PQV9</accession>
<dbReference type="GO" id="GO:0005634">
    <property type="term" value="C:nucleus"/>
    <property type="evidence" value="ECO:0007669"/>
    <property type="project" value="TreeGrafter"/>
</dbReference>
<dbReference type="PANTHER" id="PTHR24346:SF51">
    <property type="entry name" value="PAS DOMAIN-CONTAINING SERINE_THREONINE-PROTEIN KINASE"/>
    <property type="match status" value="1"/>
</dbReference>
<dbReference type="SMART" id="SM00220">
    <property type="entry name" value="S_TKc"/>
    <property type="match status" value="1"/>
</dbReference>
<dbReference type="Pfam" id="PF00069">
    <property type="entry name" value="Pkinase"/>
    <property type="match status" value="1"/>
</dbReference>
<dbReference type="InterPro" id="IPR000719">
    <property type="entry name" value="Prot_kinase_dom"/>
</dbReference>
<evidence type="ECO:0000256" key="5">
    <source>
        <dbReference type="ARBA" id="ARBA00022553"/>
    </source>
</evidence>
<keyword evidence="3" id="KW-0963">Cytoplasm</keyword>
<dbReference type="GO" id="GO:0045719">
    <property type="term" value="P:negative regulation of glycogen biosynthetic process"/>
    <property type="evidence" value="ECO:0007669"/>
    <property type="project" value="TreeGrafter"/>
</dbReference>
<evidence type="ECO:0000256" key="6">
    <source>
        <dbReference type="ARBA" id="ARBA00022679"/>
    </source>
</evidence>
<feature type="domain" description="Protein kinase" evidence="12">
    <location>
        <begin position="85"/>
        <end position="344"/>
    </location>
</feature>
<dbReference type="InterPro" id="IPR008271">
    <property type="entry name" value="Ser/Thr_kinase_AS"/>
</dbReference>
<evidence type="ECO:0000256" key="11">
    <source>
        <dbReference type="ARBA" id="ARBA00048679"/>
    </source>
</evidence>
<evidence type="ECO:0000313" key="13">
    <source>
        <dbReference type="EMBL" id="POS84420.1"/>
    </source>
</evidence>
<evidence type="ECO:0000313" key="14">
    <source>
        <dbReference type="Proteomes" id="UP000237438"/>
    </source>
</evidence>
<dbReference type="PANTHER" id="PTHR24346">
    <property type="entry name" value="MAP/MICROTUBULE AFFINITY-REGULATING KINASE"/>
    <property type="match status" value="1"/>
</dbReference>
<dbReference type="GO" id="GO:0035556">
    <property type="term" value="P:intracellular signal transduction"/>
    <property type="evidence" value="ECO:0007669"/>
    <property type="project" value="TreeGrafter"/>
</dbReference>
<dbReference type="PROSITE" id="PS50011">
    <property type="entry name" value="PROTEIN_KINASE_DOM"/>
    <property type="match status" value="1"/>
</dbReference>
<comment type="catalytic activity">
    <reaction evidence="11">
        <text>L-seryl-[protein] + ATP = O-phospho-L-seryl-[protein] + ADP + H(+)</text>
        <dbReference type="Rhea" id="RHEA:17989"/>
        <dbReference type="Rhea" id="RHEA-COMP:9863"/>
        <dbReference type="Rhea" id="RHEA-COMP:11604"/>
        <dbReference type="ChEBI" id="CHEBI:15378"/>
        <dbReference type="ChEBI" id="CHEBI:29999"/>
        <dbReference type="ChEBI" id="CHEBI:30616"/>
        <dbReference type="ChEBI" id="CHEBI:83421"/>
        <dbReference type="ChEBI" id="CHEBI:456216"/>
        <dbReference type="EC" id="2.7.11.1"/>
    </reaction>
</comment>
<keyword evidence="14" id="KW-1185">Reference proteome</keyword>
<keyword evidence="5" id="KW-0597">Phosphoprotein</keyword>
<evidence type="ECO:0000256" key="2">
    <source>
        <dbReference type="ARBA" id="ARBA00012513"/>
    </source>
</evidence>
<sequence>MILHIMATTNHCLTEDLNPIAMKQSERNNGEDLYVSNKIKKKEDSHNLSMEKFSVYDPFRSKTDSEVNVTQEVLKPVAKKTIDDFVILEEMGEGAYGQVKLVRYKKDSNRKMVIKYVTKRRILIDTWTRDRRLGTVPLEIHVLDFLRQGGLQHPNIIEMTDFFEDEVNYYIETVPHGLPGMDLFDYIELRTNMGEDECRNIFVQVAQAICHLHTKASIVHRDIKDENIVLDREGKIKLIDFGSAAYIKNGPFDVFVGTIDFAAPEILSGKPYRGKEQDVWALGILLYTIVYKEKPFSTPDEIKEGNLRIPYIMNEDNLSLIRAMLDRNVETRATIEEVLRHPWCKA</sequence>
<evidence type="ECO:0000256" key="8">
    <source>
        <dbReference type="ARBA" id="ARBA00022777"/>
    </source>
</evidence>
<name>A0A2S4PQV9_9PEZI</name>
<dbReference type="Gene3D" id="3.30.200.20">
    <property type="entry name" value="Phosphorylase Kinase, domain 1"/>
    <property type="match status" value="1"/>
</dbReference>
<comment type="catalytic activity">
    <reaction evidence="10">
        <text>L-threonyl-[protein] + ATP = O-phospho-L-threonyl-[protein] + ADP + H(+)</text>
        <dbReference type="Rhea" id="RHEA:46608"/>
        <dbReference type="Rhea" id="RHEA-COMP:11060"/>
        <dbReference type="Rhea" id="RHEA-COMP:11605"/>
        <dbReference type="ChEBI" id="CHEBI:15378"/>
        <dbReference type="ChEBI" id="CHEBI:30013"/>
        <dbReference type="ChEBI" id="CHEBI:30616"/>
        <dbReference type="ChEBI" id="CHEBI:61977"/>
        <dbReference type="ChEBI" id="CHEBI:456216"/>
        <dbReference type="EC" id="2.7.11.1"/>
    </reaction>
</comment>
<evidence type="ECO:0000256" key="10">
    <source>
        <dbReference type="ARBA" id="ARBA00047899"/>
    </source>
</evidence>
<reference evidence="13 14" key="1">
    <citation type="submission" date="2017-10" db="EMBL/GenBank/DDBJ databases">
        <title>Development of genomic resources for the powdery mildew, Erysiphe pulchra.</title>
        <authorList>
            <person name="Wadl P.A."/>
            <person name="Mack B.M."/>
            <person name="Moore G."/>
            <person name="Beltz S.B."/>
        </authorList>
    </citation>
    <scope>NUCLEOTIDE SEQUENCE [LARGE SCALE GENOMIC DNA]</scope>
    <source>
        <strain evidence="13">Cflorida</strain>
    </source>
</reference>
<dbReference type="GO" id="GO:0004674">
    <property type="term" value="F:protein serine/threonine kinase activity"/>
    <property type="evidence" value="ECO:0007669"/>
    <property type="project" value="UniProtKB-KW"/>
</dbReference>
<dbReference type="OrthoDB" id="10252171at2759"/>
<comment type="subcellular location">
    <subcellularLocation>
        <location evidence="1">Cytoplasm</location>
    </subcellularLocation>
</comment>
<dbReference type="FunFam" id="3.30.200.20:FF:000314">
    <property type="entry name" value="Serine/threonine protein kinase"/>
    <property type="match status" value="1"/>
</dbReference>
<evidence type="ECO:0000256" key="1">
    <source>
        <dbReference type="ARBA" id="ARBA00004496"/>
    </source>
</evidence>
<keyword evidence="9" id="KW-0067">ATP-binding</keyword>
<gene>
    <name evidence="13" type="ORF">EPUL_003829</name>
</gene>
<evidence type="ECO:0000259" key="12">
    <source>
        <dbReference type="PROSITE" id="PS50011"/>
    </source>
</evidence>
<keyword evidence="4" id="KW-0723">Serine/threonine-protein kinase</keyword>
<evidence type="ECO:0000256" key="4">
    <source>
        <dbReference type="ARBA" id="ARBA00022527"/>
    </source>
</evidence>
<dbReference type="EC" id="2.7.11.1" evidence="2"/>
<dbReference type="GO" id="GO:0005829">
    <property type="term" value="C:cytosol"/>
    <property type="evidence" value="ECO:0007669"/>
    <property type="project" value="TreeGrafter"/>
</dbReference>
<dbReference type="PROSITE" id="PS00108">
    <property type="entry name" value="PROTEIN_KINASE_ST"/>
    <property type="match status" value="1"/>
</dbReference>
<dbReference type="SUPFAM" id="SSF56112">
    <property type="entry name" value="Protein kinase-like (PK-like)"/>
    <property type="match status" value="1"/>
</dbReference>
<feature type="non-terminal residue" evidence="13">
    <location>
        <position position="346"/>
    </location>
</feature>
<dbReference type="Gene3D" id="1.10.510.10">
    <property type="entry name" value="Transferase(Phosphotransferase) domain 1"/>
    <property type="match status" value="1"/>
</dbReference>
<dbReference type="Proteomes" id="UP000237438">
    <property type="component" value="Unassembled WGS sequence"/>
</dbReference>
<evidence type="ECO:0000256" key="3">
    <source>
        <dbReference type="ARBA" id="ARBA00022490"/>
    </source>
</evidence>
<keyword evidence="8 13" id="KW-0418">Kinase</keyword>
<evidence type="ECO:0000256" key="7">
    <source>
        <dbReference type="ARBA" id="ARBA00022741"/>
    </source>
</evidence>
<dbReference type="EMBL" id="PEDP01001022">
    <property type="protein sequence ID" value="POS84420.1"/>
    <property type="molecule type" value="Genomic_DNA"/>
</dbReference>
<comment type="caution">
    <text evidence="13">The sequence shown here is derived from an EMBL/GenBank/DDBJ whole genome shotgun (WGS) entry which is preliminary data.</text>
</comment>
<dbReference type="STRING" id="225359.A0A2S4PQV9"/>
<dbReference type="InterPro" id="IPR011009">
    <property type="entry name" value="Kinase-like_dom_sf"/>
</dbReference>
<keyword evidence="6" id="KW-0808">Transferase</keyword>
<dbReference type="FunFam" id="1.10.510.10:FF:000320">
    <property type="entry name" value="Serine/threonine protein kinase"/>
    <property type="match status" value="1"/>
</dbReference>